<feature type="region of interest" description="Disordered" evidence="1">
    <location>
        <begin position="100"/>
        <end position="120"/>
    </location>
</feature>
<organism evidence="2 3">
    <name type="scientific">Debaryomyces fabryi</name>
    <dbReference type="NCBI Taxonomy" id="58627"/>
    <lineage>
        <taxon>Eukaryota</taxon>
        <taxon>Fungi</taxon>
        <taxon>Dikarya</taxon>
        <taxon>Ascomycota</taxon>
        <taxon>Saccharomycotina</taxon>
        <taxon>Pichiomycetes</taxon>
        <taxon>Debaryomycetaceae</taxon>
        <taxon>Debaryomyces</taxon>
    </lineage>
</organism>
<dbReference type="AlphaFoldDB" id="A0A0V1Q656"/>
<evidence type="ECO:0000313" key="2">
    <source>
        <dbReference type="EMBL" id="KSA03955.1"/>
    </source>
</evidence>
<accession>A0A0V1Q656</accession>
<evidence type="ECO:0000313" key="3">
    <source>
        <dbReference type="Proteomes" id="UP000054251"/>
    </source>
</evidence>
<reference evidence="2 3" key="1">
    <citation type="submission" date="2015-11" db="EMBL/GenBank/DDBJ databases">
        <title>The genome of Debaryomyces fabryi.</title>
        <authorList>
            <person name="Tafer H."/>
            <person name="Lopandic K."/>
        </authorList>
    </citation>
    <scope>NUCLEOTIDE SEQUENCE [LARGE SCALE GENOMIC DNA]</scope>
    <source>
        <strain evidence="2 3">CBS 789</strain>
    </source>
</reference>
<sequence length="120" mass="13236">MAVHYLKESRSTIEIKKRRIESKENIDKMLLSMKKNEGFQESGRVLENGTVINRNSGLVTPSMSNDAKDLREISGLGDGSGMDTREDECPCGYFHGPGESGHHDIKAVGFTSQPLLRGPD</sequence>
<feature type="region of interest" description="Disordered" evidence="1">
    <location>
        <begin position="54"/>
        <end position="84"/>
    </location>
</feature>
<protein>
    <submittedName>
        <fullName evidence="2">Uncharacterized protein</fullName>
    </submittedName>
</protein>
<proteinExistence type="predicted"/>
<dbReference type="RefSeq" id="XP_015470057.1">
    <property type="nucleotide sequence ID" value="XM_015609055.1"/>
</dbReference>
<keyword evidence="3" id="KW-1185">Reference proteome</keyword>
<comment type="caution">
    <text evidence="2">The sequence shown here is derived from an EMBL/GenBank/DDBJ whole genome shotgun (WGS) entry which is preliminary data.</text>
</comment>
<dbReference type="OrthoDB" id="4026234at2759"/>
<gene>
    <name evidence="2" type="ORF">AC631_00225</name>
</gene>
<dbReference type="EMBL" id="LMYN01000003">
    <property type="protein sequence ID" value="KSA03955.1"/>
    <property type="molecule type" value="Genomic_DNA"/>
</dbReference>
<dbReference type="GeneID" id="26837234"/>
<name>A0A0V1Q656_9ASCO</name>
<dbReference type="Proteomes" id="UP000054251">
    <property type="component" value="Unassembled WGS sequence"/>
</dbReference>
<evidence type="ECO:0000256" key="1">
    <source>
        <dbReference type="SAM" id="MobiDB-lite"/>
    </source>
</evidence>
<feature type="compositionally biased region" description="Polar residues" evidence="1">
    <location>
        <begin position="54"/>
        <end position="65"/>
    </location>
</feature>